<proteinExistence type="inferred from homology"/>
<comment type="similarity">
    <text evidence="2">Belongs to the glycosyl hydrolase 29 family.</text>
</comment>
<dbReference type="PANTHER" id="PTHR10030">
    <property type="entry name" value="ALPHA-L-FUCOSIDASE"/>
    <property type="match status" value="1"/>
</dbReference>
<dbReference type="Proteomes" id="UP001501207">
    <property type="component" value="Unassembled WGS sequence"/>
</dbReference>
<dbReference type="SMART" id="SM00812">
    <property type="entry name" value="Alpha_L_fucos"/>
    <property type="match status" value="1"/>
</dbReference>
<dbReference type="PIRSF" id="PIRSF001092">
    <property type="entry name" value="Alpha-L-fucosidase"/>
    <property type="match status" value="1"/>
</dbReference>
<name>A0ABP8G3M7_9BACT</name>
<evidence type="ECO:0000313" key="10">
    <source>
        <dbReference type="Proteomes" id="UP001501207"/>
    </source>
</evidence>
<evidence type="ECO:0000256" key="4">
    <source>
        <dbReference type="ARBA" id="ARBA00022729"/>
    </source>
</evidence>
<keyword evidence="6" id="KW-0326">Glycosidase</keyword>
<dbReference type="InterPro" id="IPR017853">
    <property type="entry name" value="GH"/>
</dbReference>
<keyword evidence="4 7" id="KW-0732">Signal</keyword>
<feature type="domain" description="Glycoside hydrolase family 29 N-terminal" evidence="8">
    <location>
        <begin position="17"/>
        <end position="342"/>
    </location>
</feature>
<feature type="signal peptide" evidence="7">
    <location>
        <begin position="1"/>
        <end position="20"/>
    </location>
</feature>
<protein>
    <recommendedName>
        <fullName evidence="3">alpha-L-fucosidase</fullName>
        <ecNumber evidence="3">3.2.1.51</ecNumber>
    </recommendedName>
</protein>
<evidence type="ECO:0000256" key="7">
    <source>
        <dbReference type="SAM" id="SignalP"/>
    </source>
</evidence>
<evidence type="ECO:0000256" key="3">
    <source>
        <dbReference type="ARBA" id="ARBA00012662"/>
    </source>
</evidence>
<feature type="chain" id="PRO_5045400229" description="alpha-L-fucosidase" evidence="7">
    <location>
        <begin position="21"/>
        <end position="448"/>
    </location>
</feature>
<dbReference type="Gene3D" id="3.20.20.80">
    <property type="entry name" value="Glycosidases"/>
    <property type="match status" value="1"/>
</dbReference>
<dbReference type="EMBL" id="BAABFN010000007">
    <property type="protein sequence ID" value="GAA4316237.1"/>
    <property type="molecule type" value="Genomic_DNA"/>
</dbReference>
<evidence type="ECO:0000256" key="1">
    <source>
        <dbReference type="ARBA" id="ARBA00004071"/>
    </source>
</evidence>
<dbReference type="InterPro" id="IPR000933">
    <property type="entry name" value="Glyco_hydro_29"/>
</dbReference>
<dbReference type="Pfam" id="PF01120">
    <property type="entry name" value="Alpha_L_fucos"/>
    <property type="match status" value="1"/>
</dbReference>
<dbReference type="RefSeq" id="WP_344980394.1">
    <property type="nucleotide sequence ID" value="NZ_BAABFN010000007.1"/>
</dbReference>
<comment type="caution">
    <text evidence="9">The sequence shown here is derived from an EMBL/GenBank/DDBJ whole genome shotgun (WGS) entry which is preliminary data.</text>
</comment>
<evidence type="ECO:0000256" key="6">
    <source>
        <dbReference type="ARBA" id="ARBA00023295"/>
    </source>
</evidence>
<reference evidence="10" key="1">
    <citation type="journal article" date="2019" name="Int. J. Syst. Evol. Microbiol.">
        <title>The Global Catalogue of Microorganisms (GCM) 10K type strain sequencing project: providing services to taxonomists for standard genome sequencing and annotation.</title>
        <authorList>
            <consortium name="The Broad Institute Genomics Platform"/>
            <consortium name="The Broad Institute Genome Sequencing Center for Infectious Disease"/>
            <person name="Wu L."/>
            <person name="Ma J."/>
        </authorList>
    </citation>
    <scope>NUCLEOTIDE SEQUENCE [LARGE SCALE GENOMIC DNA]</scope>
    <source>
        <strain evidence="10">JCM 17664</strain>
    </source>
</reference>
<comment type="function">
    <text evidence="1">Alpha-L-fucosidase is responsible for hydrolyzing the alpha-1,6-linked fucose joined to the reducing-end N-acetylglucosamine of the carbohydrate moieties of glycoproteins.</text>
</comment>
<gene>
    <name evidence="9" type="ORF">GCM10023143_28050</name>
</gene>
<dbReference type="EC" id="3.2.1.51" evidence="3"/>
<dbReference type="PANTHER" id="PTHR10030:SF37">
    <property type="entry name" value="ALPHA-L-FUCOSIDASE-RELATED"/>
    <property type="match status" value="1"/>
</dbReference>
<evidence type="ECO:0000259" key="8">
    <source>
        <dbReference type="Pfam" id="PF01120"/>
    </source>
</evidence>
<evidence type="ECO:0000313" key="9">
    <source>
        <dbReference type="EMBL" id="GAA4316237.1"/>
    </source>
</evidence>
<sequence>MKRILFMLIACTGLFTAARAQQDYHPSAENLQARQDFQDRKFGMFIHWGIYSILGSGEWVMHNQDIPYADYSRLASCFYPSAFDAKAWVALAKSAGMKYITITSRHHDGFSMFDTRASDYNIVKATPWHKDPLKMLADECHRQGIKLFFYYSLLDWGRPDYAFGKPIVDGKPQGADWDHYIAFMKQQLTELLTNYGPVAGIWFDGEWERKDADWHLDEIYALIHKLQPAAMIGNNHHHAPRSGEDFQMFEKDLPGNNSHGWNSGGVSALPLETCETMNGAWGFNIHDDNYKTVRQLVHYLVGDAGRNANFLLNIGPMSSGAIQPEFRDTLKALGEWMQQYGETVYGTRAGFLSPQPWGVTTQKNGKQFIHVLEYPDGGILFIPAVRQEIASAVDFATGKPVKYKQMPEGVFFYLQDVPRAAYDNVITVTLSGKTLKVPPRSKWIMNEK</sequence>
<dbReference type="InterPro" id="IPR057739">
    <property type="entry name" value="Glyco_hydro_29_N"/>
</dbReference>
<accession>A0ABP8G3M7</accession>
<dbReference type="PRINTS" id="PR00741">
    <property type="entry name" value="GLHYDRLASE29"/>
</dbReference>
<keyword evidence="5" id="KW-0378">Hydrolase</keyword>
<dbReference type="InterPro" id="IPR016286">
    <property type="entry name" value="FUC_metazoa-typ"/>
</dbReference>
<keyword evidence="10" id="KW-1185">Reference proteome</keyword>
<organism evidence="9 10">
    <name type="scientific">Compostibacter hankyongensis</name>
    <dbReference type="NCBI Taxonomy" id="1007089"/>
    <lineage>
        <taxon>Bacteria</taxon>
        <taxon>Pseudomonadati</taxon>
        <taxon>Bacteroidota</taxon>
        <taxon>Chitinophagia</taxon>
        <taxon>Chitinophagales</taxon>
        <taxon>Chitinophagaceae</taxon>
        <taxon>Compostibacter</taxon>
    </lineage>
</organism>
<dbReference type="SUPFAM" id="SSF51445">
    <property type="entry name" value="(Trans)glycosidases"/>
    <property type="match status" value="1"/>
</dbReference>
<evidence type="ECO:0000256" key="5">
    <source>
        <dbReference type="ARBA" id="ARBA00022801"/>
    </source>
</evidence>
<evidence type="ECO:0000256" key="2">
    <source>
        <dbReference type="ARBA" id="ARBA00007951"/>
    </source>
</evidence>